<dbReference type="Pfam" id="PF00076">
    <property type="entry name" value="RRM_1"/>
    <property type="match status" value="1"/>
</dbReference>
<dbReference type="PANTHER" id="PTHR23147">
    <property type="entry name" value="SERINE/ARGININE RICH SPLICING FACTOR"/>
    <property type="match status" value="1"/>
</dbReference>
<dbReference type="InterPro" id="IPR000504">
    <property type="entry name" value="RRM_dom"/>
</dbReference>
<protein>
    <recommendedName>
        <fullName evidence="3">RRM domain-containing protein</fullName>
    </recommendedName>
</protein>
<dbReference type="GO" id="GO:0003723">
    <property type="term" value="F:RNA binding"/>
    <property type="evidence" value="ECO:0007669"/>
    <property type="project" value="UniProtKB-UniRule"/>
</dbReference>
<dbReference type="SUPFAM" id="SSF54928">
    <property type="entry name" value="RNA-binding domain, RBD"/>
    <property type="match status" value="1"/>
</dbReference>
<evidence type="ECO:0000256" key="2">
    <source>
        <dbReference type="SAM" id="MobiDB-lite"/>
    </source>
</evidence>
<feature type="region of interest" description="Disordered" evidence="2">
    <location>
        <begin position="328"/>
        <end position="354"/>
    </location>
</feature>
<feature type="compositionally biased region" description="Gly residues" evidence="2">
    <location>
        <begin position="271"/>
        <end position="281"/>
    </location>
</feature>
<proteinExistence type="predicted"/>
<sequence length="354" mass="37615">MQIYVGNLPNGYRLSDLVQIFETYGCVSRASAVRDFAFLAIYDNEAARAAINGLNGNVFGDQKIVVEQARFYPRNRFQSIVKGRPGFAERELVQGQESGKEVFDGINTTRSYCMNGHEEGYQGDTQGGNREVNANNEHVQPQHMDGFVGDSHFGCRGRGARCENVFRRSACGLRRSNIRGDSRGTVHPDGQPQRIGGVELHVQRRQFVPQQQQNSVAAAVAPASTQSSVTSNNNLEQPKNMSTEPVTPLADGEAAAPASTRKRGNRRSGRGGRGTRGGRAGSNGDQPTQGPAVAAPVAASVTPVQVGGSGDNMEKKSELLAAVAQSSQESSVGAKGQINGGAGDVLRNATVSSV</sequence>
<evidence type="ECO:0000259" key="3">
    <source>
        <dbReference type="PROSITE" id="PS50102"/>
    </source>
</evidence>
<feature type="compositionally biased region" description="Polar residues" evidence="2">
    <location>
        <begin position="232"/>
        <end position="245"/>
    </location>
</feature>
<feature type="compositionally biased region" description="Low complexity" evidence="2">
    <location>
        <begin position="282"/>
        <end position="295"/>
    </location>
</feature>
<reference evidence="5" key="1">
    <citation type="submission" date="2017-01" db="EMBL/GenBank/DDBJ databases">
        <title>Comparative genomics of anhydrobiosis in the tardigrade Hypsibius dujardini.</title>
        <authorList>
            <person name="Yoshida Y."/>
            <person name="Koutsovoulos G."/>
            <person name="Laetsch D."/>
            <person name="Stevens L."/>
            <person name="Kumar S."/>
            <person name="Horikawa D."/>
            <person name="Ishino K."/>
            <person name="Komine S."/>
            <person name="Tomita M."/>
            <person name="Blaxter M."/>
            <person name="Arakawa K."/>
        </authorList>
    </citation>
    <scope>NUCLEOTIDE SEQUENCE [LARGE SCALE GENOMIC DNA]</scope>
    <source>
        <strain evidence="5">Z151</strain>
    </source>
</reference>
<name>A0A1W0WFQ8_HYPEX</name>
<evidence type="ECO:0000313" key="4">
    <source>
        <dbReference type="EMBL" id="OQV14046.1"/>
    </source>
</evidence>
<dbReference type="InterPro" id="IPR050907">
    <property type="entry name" value="SRSF"/>
</dbReference>
<feature type="domain" description="RRM" evidence="3">
    <location>
        <begin position="1"/>
        <end position="71"/>
    </location>
</feature>
<dbReference type="InterPro" id="IPR035979">
    <property type="entry name" value="RBD_domain_sf"/>
</dbReference>
<dbReference type="Gene3D" id="3.30.70.330">
    <property type="match status" value="1"/>
</dbReference>
<comment type="caution">
    <text evidence="4">The sequence shown here is derived from an EMBL/GenBank/DDBJ whole genome shotgun (WGS) entry which is preliminary data.</text>
</comment>
<evidence type="ECO:0000313" key="5">
    <source>
        <dbReference type="Proteomes" id="UP000192578"/>
    </source>
</evidence>
<keyword evidence="1" id="KW-0694">RNA-binding</keyword>
<accession>A0A1W0WFQ8</accession>
<dbReference type="Proteomes" id="UP000192578">
    <property type="component" value="Unassembled WGS sequence"/>
</dbReference>
<evidence type="ECO:0000256" key="1">
    <source>
        <dbReference type="PROSITE-ProRule" id="PRU00176"/>
    </source>
</evidence>
<dbReference type="AlphaFoldDB" id="A0A1W0WFQ8"/>
<gene>
    <name evidence="4" type="ORF">BV898_11711</name>
</gene>
<dbReference type="OrthoDB" id="79941at2759"/>
<dbReference type="EMBL" id="MTYJ01000111">
    <property type="protein sequence ID" value="OQV14046.1"/>
    <property type="molecule type" value="Genomic_DNA"/>
</dbReference>
<feature type="compositionally biased region" description="Low complexity" evidence="2">
    <location>
        <begin position="209"/>
        <end position="231"/>
    </location>
</feature>
<dbReference type="SMART" id="SM00360">
    <property type="entry name" value="RRM"/>
    <property type="match status" value="1"/>
</dbReference>
<organism evidence="4 5">
    <name type="scientific">Hypsibius exemplaris</name>
    <name type="common">Freshwater tardigrade</name>
    <dbReference type="NCBI Taxonomy" id="2072580"/>
    <lineage>
        <taxon>Eukaryota</taxon>
        <taxon>Metazoa</taxon>
        <taxon>Ecdysozoa</taxon>
        <taxon>Tardigrada</taxon>
        <taxon>Eutardigrada</taxon>
        <taxon>Parachela</taxon>
        <taxon>Hypsibioidea</taxon>
        <taxon>Hypsibiidae</taxon>
        <taxon>Hypsibius</taxon>
    </lineage>
</organism>
<feature type="region of interest" description="Disordered" evidence="2">
    <location>
        <begin position="209"/>
        <end position="295"/>
    </location>
</feature>
<dbReference type="PROSITE" id="PS50102">
    <property type="entry name" value="RRM"/>
    <property type="match status" value="1"/>
</dbReference>
<dbReference type="InterPro" id="IPR012677">
    <property type="entry name" value="Nucleotide-bd_a/b_plait_sf"/>
</dbReference>
<feature type="compositionally biased region" description="Basic residues" evidence="2">
    <location>
        <begin position="260"/>
        <end position="270"/>
    </location>
</feature>
<keyword evidence="5" id="KW-1185">Reference proteome</keyword>